<evidence type="ECO:0000256" key="2">
    <source>
        <dbReference type="ARBA" id="ARBA00022793"/>
    </source>
</evidence>
<dbReference type="EMBL" id="JAJNEC010000007">
    <property type="protein sequence ID" value="MCD2425399.1"/>
    <property type="molecule type" value="Genomic_DNA"/>
</dbReference>
<dbReference type="RefSeq" id="WP_231008557.1">
    <property type="nucleotide sequence ID" value="NZ_JAJNEC010000007.1"/>
</dbReference>
<dbReference type="EC" id="4.1.1.50" evidence="10"/>
<dbReference type="Gene3D" id="3.60.90.10">
    <property type="entry name" value="S-adenosylmethionine decarboxylase"/>
    <property type="match status" value="1"/>
</dbReference>
<evidence type="ECO:0000313" key="10">
    <source>
        <dbReference type="EMBL" id="MCD2425399.1"/>
    </source>
</evidence>
<dbReference type="NCBIfam" id="TIGR03330">
    <property type="entry name" value="SAM_DCase_Bsu"/>
    <property type="match status" value="1"/>
</dbReference>
<keyword evidence="8" id="KW-0704">Schiff base</keyword>
<organism evidence="10 11">
    <name type="scientific">Niabella pedocola</name>
    <dbReference type="NCBI Taxonomy" id="1752077"/>
    <lineage>
        <taxon>Bacteria</taxon>
        <taxon>Pseudomonadati</taxon>
        <taxon>Bacteroidota</taxon>
        <taxon>Chitinophagia</taxon>
        <taxon>Chitinophagales</taxon>
        <taxon>Chitinophagaceae</taxon>
        <taxon>Niabella</taxon>
    </lineage>
</organism>
<dbReference type="PANTHER" id="PTHR33866">
    <property type="entry name" value="S-ADENOSYLMETHIONINE DECARBOXYLASE PROENZYME"/>
    <property type="match status" value="1"/>
</dbReference>
<evidence type="ECO:0000256" key="1">
    <source>
        <dbReference type="ARBA" id="ARBA00001928"/>
    </source>
</evidence>
<reference evidence="10 11" key="1">
    <citation type="submission" date="2021-11" db="EMBL/GenBank/DDBJ databases">
        <title>Genomic of Niabella pedocola.</title>
        <authorList>
            <person name="Wu T."/>
        </authorList>
    </citation>
    <scope>NUCLEOTIDE SEQUENCE [LARGE SCALE GENOMIC DNA]</scope>
    <source>
        <strain evidence="10 11">JCM 31011</strain>
    </source>
</reference>
<dbReference type="GO" id="GO:0004014">
    <property type="term" value="F:adenosylmethionine decarboxylase activity"/>
    <property type="evidence" value="ECO:0007669"/>
    <property type="project" value="UniProtKB-EC"/>
</dbReference>
<name>A0ABS8PWF7_9BACT</name>
<accession>A0ABS8PWF7</accession>
<dbReference type="PANTHER" id="PTHR33866:SF2">
    <property type="entry name" value="S-ADENOSYLMETHIONINE DECARBOXYLASE PROENZYME"/>
    <property type="match status" value="1"/>
</dbReference>
<keyword evidence="5" id="KW-0620">Polyamine biosynthesis</keyword>
<keyword evidence="7 10" id="KW-0456">Lyase</keyword>
<dbReference type="Proteomes" id="UP001199816">
    <property type="component" value="Unassembled WGS sequence"/>
</dbReference>
<comment type="caution">
    <text evidence="10">The sequence shown here is derived from an EMBL/GenBank/DDBJ whole genome shotgun (WGS) entry which is preliminary data.</text>
</comment>
<comment type="cofactor">
    <cofactor evidence="1">
        <name>pyruvate</name>
        <dbReference type="ChEBI" id="CHEBI:15361"/>
    </cofactor>
</comment>
<keyword evidence="2" id="KW-0210">Decarboxylase</keyword>
<dbReference type="InterPro" id="IPR016067">
    <property type="entry name" value="S-AdoMet_deCO2ase_core"/>
</dbReference>
<evidence type="ECO:0000256" key="6">
    <source>
        <dbReference type="ARBA" id="ARBA00023145"/>
    </source>
</evidence>
<gene>
    <name evidence="10" type="primary">speD</name>
    <name evidence="10" type="ORF">LQ567_21625</name>
</gene>
<sequence>MYKPGTHIIATLKTSNQAKTNDYTGFKKLADRMIATFSLNKLGEVYHNFSPQGFTAVVCLSESHISIHTWPEYDLVNLDIYLSNHERSNDETVDRIFEEVVSFYDATIESAQRIIR</sequence>
<proteinExistence type="predicted"/>
<protein>
    <submittedName>
        <fullName evidence="10">Adenosylmethionine decarboxylase</fullName>
        <ecNumber evidence="10">4.1.1.50</ecNumber>
    </submittedName>
</protein>
<evidence type="ECO:0000313" key="11">
    <source>
        <dbReference type="Proteomes" id="UP001199816"/>
    </source>
</evidence>
<dbReference type="Pfam" id="PF02675">
    <property type="entry name" value="AdoMet_dc"/>
    <property type="match status" value="1"/>
</dbReference>
<keyword evidence="6" id="KW-0865">Zymogen</keyword>
<evidence type="ECO:0000256" key="8">
    <source>
        <dbReference type="ARBA" id="ARBA00023270"/>
    </source>
</evidence>
<keyword evidence="9" id="KW-0670">Pyruvate</keyword>
<keyword evidence="4" id="KW-0745">Spermidine biosynthesis</keyword>
<evidence type="ECO:0000256" key="5">
    <source>
        <dbReference type="ARBA" id="ARBA00023115"/>
    </source>
</evidence>
<dbReference type="InterPro" id="IPR003826">
    <property type="entry name" value="AdoMetDC_fam_prok"/>
</dbReference>
<evidence type="ECO:0000256" key="4">
    <source>
        <dbReference type="ARBA" id="ARBA00023066"/>
    </source>
</evidence>
<evidence type="ECO:0000256" key="9">
    <source>
        <dbReference type="ARBA" id="ARBA00023317"/>
    </source>
</evidence>
<evidence type="ECO:0000256" key="3">
    <source>
        <dbReference type="ARBA" id="ARBA00022813"/>
    </source>
</evidence>
<dbReference type="SUPFAM" id="SSF56276">
    <property type="entry name" value="S-adenosylmethionine decarboxylase"/>
    <property type="match status" value="1"/>
</dbReference>
<keyword evidence="3" id="KW-0068">Autocatalytic cleavage</keyword>
<dbReference type="InterPro" id="IPR017716">
    <property type="entry name" value="S-AdoMet_deCOase_pro-enz"/>
</dbReference>
<evidence type="ECO:0000256" key="7">
    <source>
        <dbReference type="ARBA" id="ARBA00023239"/>
    </source>
</evidence>
<keyword evidence="11" id="KW-1185">Reference proteome</keyword>